<name>A0A8J5I4T3_ZINOF</name>
<evidence type="ECO:0000256" key="2">
    <source>
        <dbReference type="ARBA" id="ARBA00022723"/>
    </source>
</evidence>
<proteinExistence type="predicted"/>
<reference evidence="6 7" key="1">
    <citation type="submission" date="2020-08" db="EMBL/GenBank/DDBJ databases">
        <title>Plant Genome Project.</title>
        <authorList>
            <person name="Zhang R.-G."/>
        </authorList>
    </citation>
    <scope>NUCLEOTIDE SEQUENCE [LARGE SCALE GENOMIC DNA]</scope>
    <source>
        <tissue evidence="6">Rhizome</tissue>
    </source>
</reference>
<dbReference type="SFLD" id="SFLDG01129">
    <property type="entry name" value="C1.5:_HAD__Beta-PGM__Phosphata"/>
    <property type="match status" value="1"/>
</dbReference>
<sequence>MAQGSTAISSRSPLYFRFPHRTSQCRPTLPSPALLCLRPGHAHSIAVSLIALRRLSGATTSATPPEQQQVEAEEVRGGEESAPWDKVSAVLFDMDGVLCNSVELSRMAAVDLFADMGVSVTADDFIPFTGTGALLFSFPSYLSLYTLSHVGEANFLGGVASMKGVKDFDPQEAKKQFLEIYVNKYAKPNLGIGYPGALEFIIECKRRGLKVAITSSADRTKVDANLAAANLPVSLFDVIISADAFKKPKPAPDIFLAASKSLDIPQSQCIAIESALAGVEAAKAAKMRCIAVTTTISEVMLQKASPSLVRKDIGSISIDDILHGCHSVDQNKKVEETREIGSPNGTSSGIAEEVISGIVQDVNSASEKNHYHGGPLHADLQTISPLLDCPLQTSHGIKEKLFVCNVDEALLTESREE</sequence>
<dbReference type="InterPro" id="IPR051600">
    <property type="entry name" value="Beta-PGM-like"/>
</dbReference>
<organism evidence="6 7">
    <name type="scientific">Zingiber officinale</name>
    <name type="common">Ginger</name>
    <name type="synonym">Amomum zingiber</name>
    <dbReference type="NCBI Taxonomy" id="94328"/>
    <lineage>
        <taxon>Eukaryota</taxon>
        <taxon>Viridiplantae</taxon>
        <taxon>Streptophyta</taxon>
        <taxon>Embryophyta</taxon>
        <taxon>Tracheophyta</taxon>
        <taxon>Spermatophyta</taxon>
        <taxon>Magnoliopsida</taxon>
        <taxon>Liliopsida</taxon>
        <taxon>Zingiberales</taxon>
        <taxon>Zingiberaceae</taxon>
        <taxon>Zingiber</taxon>
    </lineage>
</organism>
<evidence type="ECO:0000313" key="6">
    <source>
        <dbReference type="EMBL" id="KAG6535659.1"/>
    </source>
</evidence>
<keyword evidence="2" id="KW-0479">Metal-binding</keyword>
<dbReference type="Pfam" id="PF00702">
    <property type="entry name" value="Hydrolase"/>
    <property type="match status" value="1"/>
</dbReference>
<protein>
    <submittedName>
        <fullName evidence="6">Uncharacterized protein</fullName>
    </submittedName>
</protein>
<comment type="caution">
    <text evidence="6">The sequence shown here is derived from an EMBL/GenBank/DDBJ whole genome shotgun (WGS) entry which is preliminary data.</text>
</comment>
<dbReference type="CDD" id="cd07505">
    <property type="entry name" value="HAD_BPGM-like"/>
    <property type="match status" value="1"/>
</dbReference>
<dbReference type="NCBIfam" id="TIGR01509">
    <property type="entry name" value="HAD-SF-IA-v3"/>
    <property type="match status" value="1"/>
</dbReference>
<dbReference type="Proteomes" id="UP000734854">
    <property type="component" value="Unassembled WGS sequence"/>
</dbReference>
<dbReference type="GO" id="GO:0046872">
    <property type="term" value="F:metal ion binding"/>
    <property type="evidence" value="ECO:0007669"/>
    <property type="project" value="UniProtKB-KW"/>
</dbReference>
<evidence type="ECO:0000256" key="4">
    <source>
        <dbReference type="ARBA" id="ARBA00023277"/>
    </source>
</evidence>
<evidence type="ECO:0000256" key="3">
    <source>
        <dbReference type="ARBA" id="ARBA00022842"/>
    </source>
</evidence>
<dbReference type="SFLD" id="SFLDS00003">
    <property type="entry name" value="Haloacid_Dehalogenase"/>
    <property type="match status" value="1"/>
</dbReference>
<dbReference type="Gene3D" id="1.10.150.240">
    <property type="entry name" value="Putative phosphatase, domain 2"/>
    <property type="match status" value="1"/>
</dbReference>
<dbReference type="InterPro" id="IPR006439">
    <property type="entry name" value="HAD-SF_hydro_IA"/>
</dbReference>
<dbReference type="InterPro" id="IPR023214">
    <property type="entry name" value="HAD_sf"/>
</dbReference>
<dbReference type="Gene3D" id="3.40.50.1000">
    <property type="entry name" value="HAD superfamily/HAD-like"/>
    <property type="match status" value="1"/>
</dbReference>
<accession>A0A8J5I4T3</accession>
<dbReference type="GO" id="GO:0003824">
    <property type="term" value="F:catalytic activity"/>
    <property type="evidence" value="ECO:0007669"/>
    <property type="project" value="UniProtKB-ARBA"/>
</dbReference>
<feature type="region of interest" description="Disordered" evidence="5">
    <location>
        <begin position="59"/>
        <end position="80"/>
    </location>
</feature>
<dbReference type="PANTHER" id="PTHR46193:SF18">
    <property type="entry name" value="HEXITOL PHOSPHATASE B"/>
    <property type="match status" value="1"/>
</dbReference>
<dbReference type="InterPro" id="IPR023198">
    <property type="entry name" value="PGP-like_dom2"/>
</dbReference>
<keyword evidence="4" id="KW-0119">Carbohydrate metabolism</keyword>
<evidence type="ECO:0000256" key="5">
    <source>
        <dbReference type="SAM" id="MobiDB-lite"/>
    </source>
</evidence>
<dbReference type="EMBL" id="JACMSC010000001">
    <property type="protein sequence ID" value="KAG6535659.1"/>
    <property type="molecule type" value="Genomic_DNA"/>
</dbReference>
<dbReference type="PANTHER" id="PTHR46193">
    <property type="entry name" value="6-PHOSPHOGLUCONATE PHOSPHATASE"/>
    <property type="match status" value="1"/>
</dbReference>
<dbReference type="InterPro" id="IPR036412">
    <property type="entry name" value="HAD-like_sf"/>
</dbReference>
<keyword evidence="3" id="KW-0460">Magnesium</keyword>
<gene>
    <name evidence="6" type="ORF">ZIOFF_000682</name>
</gene>
<dbReference type="PRINTS" id="PR00413">
    <property type="entry name" value="HADHALOGNASE"/>
</dbReference>
<comment type="cofactor">
    <cofactor evidence="1">
        <name>Mg(2+)</name>
        <dbReference type="ChEBI" id="CHEBI:18420"/>
    </cofactor>
</comment>
<dbReference type="SUPFAM" id="SSF56784">
    <property type="entry name" value="HAD-like"/>
    <property type="match status" value="1"/>
</dbReference>
<dbReference type="AlphaFoldDB" id="A0A8J5I4T3"/>
<evidence type="ECO:0000256" key="1">
    <source>
        <dbReference type="ARBA" id="ARBA00001946"/>
    </source>
</evidence>
<evidence type="ECO:0000313" key="7">
    <source>
        <dbReference type="Proteomes" id="UP000734854"/>
    </source>
</evidence>
<keyword evidence="7" id="KW-1185">Reference proteome</keyword>